<dbReference type="AlphaFoldDB" id="A0A1J7J2L3"/>
<gene>
    <name evidence="1" type="ORF">CONLIGDRAFT_205388</name>
</gene>
<name>A0A1J7J2L3_9PEZI</name>
<protein>
    <submittedName>
        <fullName evidence="1">Uncharacterized protein</fullName>
    </submittedName>
</protein>
<accession>A0A1J7J2L3</accession>
<evidence type="ECO:0000313" key="1">
    <source>
        <dbReference type="EMBL" id="OIW34006.1"/>
    </source>
</evidence>
<sequence>MAERGLNLAGQLCMPFSTTSMRRIANTRNNRQLSIHRYIFEADRWSTLSFRCILPISGRYSGDGKGSQQDLSFSSRAFWLLILTSSHSGCDVFLHAAEWRAPLFPFLFCCCRWLPTSRYKPSLMERDDIGYERNVCLCVYWRMDTLIFCF</sequence>
<evidence type="ECO:0000313" key="2">
    <source>
        <dbReference type="Proteomes" id="UP000182658"/>
    </source>
</evidence>
<proteinExistence type="predicted"/>
<reference evidence="1 2" key="1">
    <citation type="submission" date="2016-10" db="EMBL/GenBank/DDBJ databases">
        <title>Draft genome sequence of Coniochaeta ligniaria NRRL30616, a lignocellulolytic fungus for bioabatement of inhibitors in plant biomass hydrolysates.</title>
        <authorList>
            <consortium name="DOE Joint Genome Institute"/>
            <person name="Jimenez D.J."/>
            <person name="Hector R.E."/>
            <person name="Riley R."/>
            <person name="Sun H."/>
            <person name="Grigoriev I.V."/>
            <person name="Van Elsas J.D."/>
            <person name="Nichols N.N."/>
        </authorList>
    </citation>
    <scope>NUCLEOTIDE SEQUENCE [LARGE SCALE GENOMIC DNA]</scope>
    <source>
        <strain evidence="1 2">NRRL 30616</strain>
    </source>
</reference>
<dbReference type="Proteomes" id="UP000182658">
    <property type="component" value="Unassembled WGS sequence"/>
</dbReference>
<keyword evidence="2" id="KW-1185">Reference proteome</keyword>
<dbReference type="InParanoid" id="A0A1J7J2L3"/>
<dbReference type="EMBL" id="KV875094">
    <property type="protein sequence ID" value="OIW34006.1"/>
    <property type="molecule type" value="Genomic_DNA"/>
</dbReference>
<organism evidence="1 2">
    <name type="scientific">Coniochaeta ligniaria NRRL 30616</name>
    <dbReference type="NCBI Taxonomy" id="1408157"/>
    <lineage>
        <taxon>Eukaryota</taxon>
        <taxon>Fungi</taxon>
        <taxon>Dikarya</taxon>
        <taxon>Ascomycota</taxon>
        <taxon>Pezizomycotina</taxon>
        <taxon>Sordariomycetes</taxon>
        <taxon>Sordariomycetidae</taxon>
        <taxon>Coniochaetales</taxon>
        <taxon>Coniochaetaceae</taxon>
        <taxon>Coniochaeta</taxon>
    </lineage>
</organism>